<dbReference type="Gene3D" id="2.170.15.10">
    <property type="entry name" value="Proaerolysin, chain A, domain 3"/>
    <property type="match status" value="1"/>
</dbReference>
<feature type="non-terminal residue" evidence="2">
    <location>
        <position position="1"/>
    </location>
</feature>
<dbReference type="InterPro" id="IPR006616">
    <property type="entry name" value="DM9_repeat"/>
</dbReference>
<reference evidence="2 3" key="1">
    <citation type="journal article" date="2021" name="Cell">
        <title>Tracing the genetic footprints of vertebrate landing in non-teleost ray-finned fishes.</title>
        <authorList>
            <person name="Bi X."/>
            <person name="Wang K."/>
            <person name="Yang L."/>
            <person name="Pan H."/>
            <person name="Jiang H."/>
            <person name="Wei Q."/>
            <person name="Fang M."/>
            <person name="Yu H."/>
            <person name="Zhu C."/>
            <person name="Cai Y."/>
            <person name="He Y."/>
            <person name="Gan X."/>
            <person name="Zeng H."/>
            <person name="Yu D."/>
            <person name="Zhu Y."/>
            <person name="Jiang H."/>
            <person name="Qiu Q."/>
            <person name="Yang H."/>
            <person name="Zhang Y.E."/>
            <person name="Wang W."/>
            <person name="Zhu M."/>
            <person name="He S."/>
            <person name="Zhang G."/>
        </authorList>
    </citation>
    <scope>NUCLEOTIDE SEQUENCE [LARGE SCALE GENOMIC DNA]</scope>
    <source>
        <strain evidence="2">Bchr_013</strain>
    </source>
</reference>
<feature type="coiled-coil region" evidence="1">
    <location>
        <begin position="50"/>
        <end position="77"/>
    </location>
</feature>
<dbReference type="Proteomes" id="UP000886611">
    <property type="component" value="Unassembled WGS sequence"/>
</dbReference>
<dbReference type="AlphaFoldDB" id="A0A8X8BW69"/>
<proteinExistence type="predicted"/>
<evidence type="ECO:0000313" key="3">
    <source>
        <dbReference type="Proteomes" id="UP000886611"/>
    </source>
</evidence>
<sequence>MPHSFVHLPRNTVIFISIGLLPKKKWDSQRDAESTQEYKEIRCKVKREVAKAEEKTNDELYERLDNKEAEKDLWATERGRDGKDVQRVRVIKDKDGDVLTSEESALSRWREYCERLMNEENEKEKKDLPVNPNLKEVHSPQALDSRFLSQNTSSQLRSLDSPSVVSNTVNLQWVPFNGSVPTDTVSILNNYASRTDYVCKAHCEPGFYNPSKGSRCFYAYGGKEYYSDSFDILVNRDNFEFLEWVMGLCGSLPSLAIKSCEDYDAFVGKNRYGLGKVVPKHSAFFLPWESKEYYYKYYEVLSINPGSYSQKISHVVYDTCQANLLEQPPEVLKISTLDNYECQSIKRTVTLEATAMSDRRWDIQHSAIYGVSINITAGIPSFLSGSVRVSTEKTFITTFGEISSMPNNHSFIFEETVQPNYSCSVKMVGKKVTTNVPFTARLSRTYWNGRKEQTTVVGKYQGEEIGEVKVVVQRCEQIPNAQPCPAA</sequence>
<dbReference type="SUPFAM" id="SSF56973">
    <property type="entry name" value="Aerolisin/ETX pore-forming domain"/>
    <property type="match status" value="1"/>
</dbReference>
<dbReference type="EMBL" id="JAATIS010000147">
    <property type="protein sequence ID" value="KAG2469991.1"/>
    <property type="molecule type" value="Genomic_DNA"/>
</dbReference>
<dbReference type="SMART" id="SM00696">
    <property type="entry name" value="DM9"/>
    <property type="match status" value="1"/>
</dbReference>
<evidence type="ECO:0000313" key="2">
    <source>
        <dbReference type="EMBL" id="KAG2469991.1"/>
    </source>
</evidence>
<accession>A0A8X8BW69</accession>
<dbReference type="Pfam" id="PF11901">
    <property type="entry name" value="DM9"/>
    <property type="match status" value="1"/>
</dbReference>
<comment type="caution">
    <text evidence="2">The sequence shown here is derived from an EMBL/GenBank/DDBJ whole genome shotgun (WGS) entry which is preliminary data.</text>
</comment>
<keyword evidence="3" id="KW-1185">Reference proteome</keyword>
<organism evidence="2 3">
    <name type="scientific">Polypterus senegalus</name>
    <name type="common">Senegal bichir</name>
    <dbReference type="NCBI Taxonomy" id="55291"/>
    <lineage>
        <taxon>Eukaryota</taxon>
        <taxon>Metazoa</taxon>
        <taxon>Chordata</taxon>
        <taxon>Craniata</taxon>
        <taxon>Vertebrata</taxon>
        <taxon>Euteleostomi</taxon>
        <taxon>Actinopterygii</taxon>
        <taxon>Polypteriformes</taxon>
        <taxon>Polypteridae</taxon>
        <taxon>Polypterus</taxon>
    </lineage>
</organism>
<dbReference type="PANTHER" id="PTHR31649:SF1">
    <property type="entry name" value="FARNESOIC ACID O-METHYL TRANSFERASE DOMAIN-CONTAINING PROTEIN"/>
    <property type="match status" value="1"/>
</dbReference>
<protein>
    <submittedName>
        <fullName evidence="2">NATT4 protein</fullName>
    </submittedName>
</protein>
<dbReference type="PANTHER" id="PTHR31649">
    <property type="entry name" value="AGAP009604-PA"/>
    <property type="match status" value="1"/>
</dbReference>
<dbReference type="CDD" id="cd20220">
    <property type="entry name" value="PFM_natterin-3-like"/>
    <property type="match status" value="1"/>
</dbReference>
<keyword evidence="1" id="KW-0175">Coiled coil</keyword>
<evidence type="ECO:0000256" key="1">
    <source>
        <dbReference type="SAM" id="Coils"/>
    </source>
</evidence>
<gene>
    <name evidence="2" type="primary">Natt4_0</name>
    <name evidence="2" type="ORF">GTO96_0022326</name>
</gene>
<name>A0A8X8BW69_POLSE</name>
<feature type="non-terminal residue" evidence="2">
    <location>
        <position position="487"/>
    </location>
</feature>